<dbReference type="InterPro" id="IPR034158">
    <property type="entry name" value="SF3B4_RRM1"/>
</dbReference>
<evidence type="ECO:0000256" key="9">
    <source>
        <dbReference type="ARBA" id="ARBA00070533"/>
    </source>
</evidence>
<evidence type="ECO:0000256" key="3">
    <source>
        <dbReference type="ARBA" id="ARBA00022664"/>
    </source>
</evidence>
<dbReference type="Pfam" id="PF00076">
    <property type="entry name" value="RRM_1"/>
    <property type="match status" value="2"/>
</dbReference>
<dbReference type="InterPro" id="IPR012677">
    <property type="entry name" value="Nucleotide-bd_a/b_plait_sf"/>
</dbReference>
<dbReference type="InterPro" id="IPR000504">
    <property type="entry name" value="RRM_dom"/>
</dbReference>
<dbReference type="GO" id="GO:0003723">
    <property type="term" value="F:RNA binding"/>
    <property type="evidence" value="ECO:0007669"/>
    <property type="project" value="UniProtKB-UniRule"/>
</dbReference>
<sequence>MSGTGTAGGRIAAGVGANLIGQHAQDRNQEATIYVGSLDEQVTEELIWEFFTQAGPVVNVYLPKDRVTNKHQGYGFVEFVNEEDAEYAIKILNMIKMFGKPLRVNKASQDKKTQDVGANLFIGNLDPDVDEKLLYDTFSAFGMIVATPKIMRDPESGNSRGFGFISYDCFEASDAAIEAMNGQYFSNRSISVSYAYKKESKGERHGTPAERLLAAQQKAKQAQQSRPHTMFASGPRQANAIGGVPMMPPPPPMPPSMPGMLPPPPPMMPPYGMPMMPPPPPPPPMSLAMMGMRGHPMGMPMMFQPPPPPMMHGMMPQPPLPPPPMMQYQG</sequence>
<evidence type="ECO:0000256" key="8">
    <source>
        <dbReference type="ARBA" id="ARBA00023242"/>
    </source>
</evidence>
<keyword evidence="5" id="KW-0677">Repeat</keyword>
<evidence type="ECO:0000256" key="2">
    <source>
        <dbReference type="ARBA" id="ARBA00008363"/>
    </source>
</evidence>
<gene>
    <name evidence="12" type="ORF">PPAR00522_LOCUS2654</name>
</gene>
<dbReference type="CDD" id="cd12335">
    <property type="entry name" value="RRM2_SF3B4"/>
    <property type="match status" value="1"/>
</dbReference>
<dbReference type="GO" id="GO:0008380">
    <property type="term" value="P:RNA splicing"/>
    <property type="evidence" value="ECO:0007669"/>
    <property type="project" value="UniProtKB-KW"/>
</dbReference>
<comment type="similarity">
    <text evidence="2">Belongs to the SF3B4 family.</text>
</comment>
<dbReference type="InterPro" id="IPR052084">
    <property type="entry name" value="SF3B4_spliceosome_assoc"/>
</dbReference>
<dbReference type="PANTHER" id="PTHR48030">
    <property type="entry name" value="SPLICING FACTOR 3B SUBUNIT 4"/>
    <property type="match status" value="1"/>
</dbReference>
<dbReference type="CDD" id="cd12334">
    <property type="entry name" value="RRM1_SF3B4"/>
    <property type="match status" value="1"/>
</dbReference>
<dbReference type="PROSITE" id="PS50102">
    <property type="entry name" value="RRM"/>
    <property type="match status" value="2"/>
</dbReference>
<dbReference type="GO" id="GO:0048026">
    <property type="term" value="P:positive regulation of mRNA splicing, via spliceosome"/>
    <property type="evidence" value="ECO:0007669"/>
    <property type="project" value="TreeGrafter"/>
</dbReference>
<evidence type="ECO:0000256" key="10">
    <source>
        <dbReference type="PROSITE-ProRule" id="PRU00176"/>
    </source>
</evidence>
<evidence type="ECO:0000256" key="1">
    <source>
        <dbReference type="ARBA" id="ARBA00004123"/>
    </source>
</evidence>
<dbReference type="PANTHER" id="PTHR48030:SF3">
    <property type="entry name" value="SPLICING FACTOR 3B SUBUNIT 4"/>
    <property type="match status" value="1"/>
</dbReference>
<dbReference type="Gene3D" id="3.30.70.330">
    <property type="match status" value="2"/>
</dbReference>
<dbReference type="AlphaFoldDB" id="A0A7S0URL7"/>
<feature type="domain" description="RRM" evidence="11">
    <location>
        <begin position="118"/>
        <end position="197"/>
    </location>
</feature>
<organism evidence="12">
    <name type="scientific">Polytomella parva</name>
    <dbReference type="NCBI Taxonomy" id="51329"/>
    <lineage>
        <taxon>Eukaryota</taxon>
        <taxon>Viridiplantae</taxon>
        <taxon>Chlorophyta</taxon>
        <taxon>core chlorophytes</taxon>
        <taxon>Chlorophyceae</taxon>
        <taxon>CS clade</taxon>
        <taxon>Chlamydomonadales</taxon>
        <taxon>Chlamydomonadaceae</taxon>
        <taxon>Polytomella</taxon>
    </lineage>
</organism>
<evidence type="ECO:0000256" key="6">
    <source>
        <dbReference type="ARBA" id="ARBA00022884"/>
    </source>
</evidence>
<keyword evidence="6 10" id="KW-0694">RNA-binding</keyword>
<keyword evidence="3" id="KW-0507">mRNA processing</keyword>
<dbReference type="GO" id="GO:0005730">
    <property type="term" value="C:nucleolus"/>
    <property type="evidence" value="ECO:0007669"/>
    <property type="project" value="TreeGrafter"/>
</dbReference>
<dbReference type="SMART" id="SM00360">
    <property type="entry name" value="RRM"/>
    <property type="match status" value="2"/>
</dbReference>
<dbReference type="GO" id="GO:0071011">
    <property type="term" value="C:precatalytic spliceosome"/>
    <property type="evidence" value="ECO:0007669"/>
    <property type="project" value="TreeGrafter"/>
</dbReference>
<dbReference type="FunFam" id="3.30.70.330:FF:000059">
    <property type="entry name" value="splicing factor 3B subunit 4"/>
    <property type="match status" value="1"/>
</dbReference>
<dbReference type="FunFam" id="3.30.70.330:FF:000121">
    <property type="entry name" value="Splicing factor 3b subunit 4"/>
    <property type="match status" value="1"/>
</dbReference>
<keyword evidence="4" id="KW-0747">Spliceosome</keyword>
<dbReference type="InterPro" id="IPR034159">
    <property type="entry name" value="SF3B4_RRM2"/>
</dbReference>
<evidence type="ECO:0000256" key="4">
    <source>
        <dbReference type="ARBA" id="ARBA00022728"/>
    </source>
</evidence>
<dbReference type="InterPro" id="IPR035979">
    <property type="entry name" value="RBD_domain_sf"/>
</dbReference>
<feature type="domain" description="RRM" evidence="11">
    <location>
        <begin position="31"/>
        <end position="109"/>
    </location>
</feature>
<dbReference type="EMBL" id="HBFM01004669">
    <property type="protein sequence ID" value="CAD8766264.1"/>
    <property type="molecule type" value="Transcribed_RNA"/>
</dbReference>
<evidence type="ECO:0000256" key="7">
    <source>
        <dbReference type="ARBA" id="ARBA00023187"/>
    </source>
</evidence>
<protein>
    <recommendedName>
        <fullName evidence="9">Splicing factor 3B subunit 4</fullName>
    </recommendedName>
</protein>
<proteinExistence type="inferred from homology"/>
<keyword evidence="7" id="KW-0508">mRNA splicing</keyword>
<name>A0A7S0URL7_9CHLO</name>
<dbReference type="GO" id="GO:0006397">
    <property type="term" value="P:mRNA processing"/>
    <property type="evidence" value="ECO:0007669"/>
    <property type="project" value="UniProtKB-KW"/>
</dbReference>
<comment type="subcellular location">
    <subcellularLocation>
        <location evidence="1">Nucleus</location>
    </subcellularLocation>
</comment>
<dbReference type="SUPFAM" id="SSF54928">
    <property type="entry name" value="RNA-binding domain, RBD"/>
    <property type="match status" value="1"/>
</dbReference>
<evidence type="ECO:0000313" key="12">
    <source>
        <dbReference type="EMBL" id="CAD8766264.1"/>
    </source>
</evidence>
<keyword evidence="8" id="KW-0539">Nucleus</keyword>
<reference evidence="12" key="1">
    <citation type="submission" date="2021-01" db="EMBL/GenBank/DDBJ databases">
        <authorList>
            <person name="Corre E."/>
            <person name="Pelletier E."/>
            <person name="Niang G."/>
            <person name="Scheremetjew M."/>
            <person name="Finn R."/>
            <person name="Kale V."/>
            <person name="Holt S."/>
            <person name="Cochrane G."/>
            <person name="Meng A."/>
            <person name="Brown T."/>
            <person name="Cohen L."/>
        </authorList>
    </citation>
    <scope>NUCLEOTIDE SEQUENCE</scope>
    <source>
        <strain evidence="12">SAG 63-3</strain>
    </source>
</reference>
<accession>A0A7S0URL7</accession>
<evidence type="ECO:0000259" key="11">
    <source>
        <dbReference type="PROSITE" id="PS50102"/>
    </source>
</evidence>
<evidence type="ECO:0000256" key="5">
    <source>
        <dbReference type="ARBA" id="ARBA00022737"/>
    </source>
</evidence>